<protein>
    <submittedName>
        <fullName evidence="2">Uncharacterized protein</fullName>
    </submittedName>
</protein>
<accession>U2ZYH5</accession>
<organism evidence="2 3">
    <name type="scientific">Caenibius tardaugens NBRC 16725</name>
    <dbReference type="NCBI Taxonomy" id="1219035"/>
    <lineage>
        <taxon>Bacteria</taxon>
        <taxon>Pseudomonadati</taxon>
        <taxon>Pseudomonadota</taxon>
        <taxon>Alphaproteobacteria</taxon>
        <taxon>Sphingomonadales</taxon>
        <taxon>Erythrobacteraceae</taxon>
        <taxon>Caenibius</taxon>
    </lineage>
</organism>
<evidence type="ECO:0000313" key="2">
    <source>
        <dbReference type="EMBL" id="GAD47578.1"/>
    </source>
</evidence>
<comment type="caution">
    <text evidence="2">The sequence shown here is derived from an EMBL/GenBank/DDBJ whole genome shotgun (WGS) entry which is preliminary data.</text>
</comment>
<name>U2ZYH5_9SPHN</name>
<dbReference type="AlphaFoldDB" id="U2ZYH5"/>
<gene>
    <name evidence="2" type="ORF">NT2_01_03470</name>
</gene>
<dbReference type="Proteomes" id="UP000016568">
    <property type="component" value="Unassembled WGS sequence"/>
</dbReference>
<reference evidence="2 3" key="1">
    <citation type="submission" date="2013-09" db="EMBL/GenBank/DDBJ databases">
        <title>Whole genome shotgun sequence of Novosphingobium tardaugens NBRC 16725.</title>
        <authorList>
            <person name="Isaki S."/>
            <person name="Hosoyama A."/>
            <person name="Tsuchikane K."/>
            <person name="Katsumata H."/>
            <person name="Ando Y."/>
            <person name="Yamazaki S."/>
            <person name="Fujita N."/>
        </authorList>
    </citation>
    <scope>NUCLEOTIDE SEQUENCE [LARGE SCALE GENOMIC DNA]</scope>
    <source>
        <strain evidence="2 3">NBRC 16725</strain>
    </source>
</reference>
<proteinExistence type="predicted"/>
<dbReference type="EMBL" id="BASZ01000001">
    <property type="protein sequence ID" value="GAD47578.1"/>
    <property type="molecule type" value="Genomic_DNA"/>
</dbReference>
<sequence>MPSFVGTFVPFLFLHVKRKNDYAGIACALGGWILRGNGAKARPHSSESGLIFRLFTRAQIHMGSAHTGAAADAFRTVPASQRYNRKGNDYGGSYRHDAAID</sequence>
<keyword evidence="3" id="KW-1185">Reference proteome</keyword>
<evidence type="ECO:0000313" key="3">
    <source>
        <dbReference type="Proteomes" id="UP000016568"/>
    </source>
</evidence>
<feature type="region of interest" description="Disordered" evidence="1">
    <location>
        <begin position="82"/>
        <end position="101"/>
    </location>
</feature>
<evidence type="ECO:0000256" key="1">
    <source>
        <dbReference type="SAM" id="MobiDB-lite"/>
    </source>
</evidence>